<dbReference type="PROSITE" id="PS51532">
    <property type="entry name" value="PITH"/>
    <property type="match status" value="1"/>
</dbReference>
<dbReference type="PANTHER" id="PTHR12175">
    <property type="entry name" value="AD039 HT014 THIOREDOXIN FAMILY TRP26"/>
    <property type="match status" value="1"/>
</dbReference>
<dbReference type="GO" id="GO:0005634">
    <property type="term" value="C:nucleus"/>
    <property type="evidence" value="ECO:0007669"/>
    <property type="project" value="TreeGrafter"/>
</dbReference>
<dbReference type="InParanoid" id="H2AUE1"/>
<dbReference type="InterPro" id="IPR008979">
    <property type="entry name" value="Galactose-bd-like_sf"/>
</dbReference>
<proteinExistence type="inferred from homology"/>
<sequence length="228" mass="26401">MSHHCEHEHHDHRHDHTPPATTYATQSLFEVIDTPKIKVLNGIPINGQGANVFIKAQNERADTTRYLQSDTDCQIVIHIPFLSSCKLYSMIIRANNELDDEEFSIPKEIYVYKNFNKVLNFDSVNKTKNDLQLVYPSLQRDKEDIEFHLPKLKFQNTDSITLFIKNNWSQDEDLNCKIFYIEIRGEINNRLKKSNETNGFAATSYESRANPLDHKPLESSNGFINLGM</sequence>
<evidence type="ECO:0000259" key="3">
    <source>
        <dbReference type="PROSITE" id="PS51532"/>
    </source>
</evidence>
<dbReference type="Proteomes" id="UP000005220">
    <property type="component" value="Chromosome 4"/>
</dbReference>
<dbReference type="HOGENOM" id="CLU_072377_2_0_1"/>
<dbReference type="RefSeq" id="XP_003957126.1">
    <property type="nucleotide sequence ID" value="XM_003957077.1"/>
</dbReference>
<feature type="region of interest" description="Disordered" evidence="2">
    <location>
        <begin position="1"/>
        <end position="20"/>
    </location>
</feature>
<feature type="compositionally biased region" description="Basic and acidic residues" evidence="2">
    <location>
        <begin position="1"/>
        <end position="17"/>
    </location>
</feature>
<feature type="domain" description="PITH" evidence="3">
    <location>
        <begin position="17"/>
        <end position="203"/>
    </location>
</feature>
<dbReference type="InterPro" id="IPR045099">
    <property type="entry name" value="PITH1-like"/>
</dbReference>
<gene>
    <name evidence="4" type="primary">KAFR0D03430</name>
    <name evidence="4" type="ORF">KAFR_0D03430</name>
</gene>
<dbReference type="InterPro" id="IPR037047">
    <property type="entry name" value="PITH_dom_sf"/>
</dbReference>
<organism evidence="4 5">
    <name type="scientific">Kazachstania africana (strain ATCC 22294 / BCRC 22015 / CBS 2517 / CECT 1963 / NBRC 1671 / NRRL Y-8276)</name>
    <name type="common">Yeast</name>
    <name type="synonym">Kluyveromyces africanus</name>
    <dbReference type="NCBI Taxonomy" id="1071382"/>
    <lineage>
        <taxon>Eukaryota</taxon>
        <taxon>Fungi</taxon>
        <taxon>Dikarya</taxon>
        <taxon>Ascomycota</taxon>
        <taxon>Saccharomycotina</taxon>
        <taxon>Saccharomycetes</taxon>
        <taxon>Saccharomycetales</taxon>
        <taxon>Saccharomycetaceae</taxon>
        <taxon>Kazachstania</taxon>
    </lineage>
</organism>
<dbReference type="Gene3D" id="2.60.120.470">
    <property type="entry name" value="PITH domain"/>
    <property type="match status" value="1"/>
</dbReference>
<dbReference type="KEGG" id="kaf:KAFR_0D03430"/>
<evidence type="ECO:0000313" key="5">
    <source>
        <dbReference type="Proteomes" id="UP000005220"/>
    </source>
</evidence>
<dbReference type="OrthoDB" id="2635at2759"/>
<dbReference type="GeneID" id="13882236"/>
<evidence type="ECO:0000256" key="1">
    <source>
        <dbReference type="ARBA" id="ARBA00025788"/>
    </source>
</evidence>
<comment type="similarity">
    <text evidence="1">Belongs to the PITHD1 family.</text>
</comment>
<protein>
    <recommendedName>
        <fullName evidence="3">PITH domain-containing protein</fullName>
    </recommendedName>
</protein>
<keyword evidence="5" id="KW-1185">Reference proteome</keyword>
<dbReference type="SUPFAM" id="SSF49785">
    <property type="entry name" value="Galactose-binding domain-like"/>
    <property type="match status" value="1"/>
</dbReference>
<name>H2AUE1_KAZAF</name>
<dbReference type="EMBL" id="HE650824">
    <property type="protein sequence ID" value="CCF57991.1"/>
    <property type="molecule type" value="Genomic_DNA"/>
</dbReference>
<dbReference type="eggNOG" id="KOG1730">
    <property type="taxonomic scope" value="Eukaryota"/>
</dbReference>
<reference evidence="4 5" key="1">
    <citation type="journal article" date="2011" name="Proc. Natl. Acad. Sci. U.S.A.">
        <title>Evolutionary erosion of yeast sex chromosomes by mating-type switching accidents.</title>
        <authorList>
            <person name="Gordon J.L."/>
            <person name="Armisen D."/>
            <person name="Proux-Wera E."/>
            <person name="Oheigeartaigh S.S."/>
            <person name="Byrne K.P."/>
            <person name="Wolfe K.H."/>
        </authorList>
    </citation>
    <scope>NUCLEOTIDE SEQUENCE [LARGE SCALE GENOMIC DNA]</scope>
    <source>
        <strain evidence="5">ATCC 22294 / BCRC 22015 / CBS 2517 / CECT 1963 / NBRC 1671 / NRRL Y-8276</strain>
    </source>
</reference>
<accession>H2AUE1</accession>
<dbReference type="AlphaFoldDB" id="H2AUE1"/>
<dbReference type="PANTHER" id="PTHR12175:SF1">
    <property type="entry name" value="PITH DOMAIN-CONTAINING PROTEIN 1"/>
    <property type="match status" value="1"/>
</dbReference>
<dbReference type="GO" id="GO:0005737">
    <property type="term" value="C:cytoplasm"/>
    <property type="evidence" value="ECO:0007669"/>
    <property type="project" value="UniProtKB-ARBA"/>
</dbReference>
<dbReference type="Pfam" id="PF06201">
    <property type="entry name" value="PITH"/>
    <property type="match status" value="1"/>
</dbReference>
<evidence type="ECO:0000256" key="2">
    <source>
        <dbReference type="SAM" id="MobiDB-lite"/>
    </source>
</evidence>
<dbReference type="InterPro" id="IPR010400">
    <property type="entry name" value="PITH_dom"/>
</dbReference>
<evidence type="ECO:0000313" key="4">
    <source>
        <dbReference type="EMBL" id="CCF57991.1"/>
    </source>
</evidence>